<feature type="binding site" evidence="7">
    <location>
        <position position="53"/>
    </location>
    <ligand>
        <name>Zn(2+)</name>
        <dbReference type="ChEBI" id="CHEBI:29105"/>
        <label>1</label>
    </ligand>
</feature>
<dbReference type="PANTHER" id="PTHR43705">
    <property type="entry name" value="HYDROXYACYLGLUTATHIONE HYDROLASE"/>
    <property type="match status" value="1"/>
</dbReference>
<dbReference type="SUPFAM" id="SSF56281">
    <property type="entry name" value="Metallo-hydrolase/oxidoreductase"/>
    <property type="match status" value="1"/>
</dbReference>
<dbReference type="Pfam" id="PF16123">
    <property type="entry name" value="HAGH_C"/>
    <property type="match status" value="1"/>
</dbReference>
<comment type="pathway">
    <text evidence="2 7">Secondary metabolite metabolism; methylglyoxal degradation; (R)-lactate from methylglyoxal: step 2/2.</text>
</comment>
<keyword evidence="10" id="KW-1185">Reference proteome</keyword>
<evidence type="ECO:0000256" key="3">
    <source>
        <dbReference type="ARBA" id="ARBA00006759"/>
    </source>
</evidence>
<dbReference type="Gene3D" id="3.60.15.10">
    <property type="entry name" value="Ribonuclease Z/Hydroxyacylglutathione hydrolase-like"/>
    <property type="match status" value="1"/>
</dbReference>
<dbReference type="HAMAP" id="MF_01374">
    <property type="entry name" value="Glyoxalase_2"/>
    <property type="match status" value="1"/>
</dbReference>
<keyword evidence="4 7" id="KW-0479">Metal-binding</keyword>
<feature type="binding site" evidence="7">
    <location>
        <position position="126"/>
    </location>
    <ligand>
        <name>Zn(2+)</name>
        <dbReference type="ChEBI" id="CHEBI:29105"/>
        <label>1</label>
    </ligand>
</feature>
<comment type="catalytic activity">
    <reaction evidence="1 7">
        <text>an S-(2-hydroxyacyl)glutathione + H2O = a 2-hydroxy carboxylate + glutathione + H(+)</text>
        <dbReference type="Rhea" id="RHEA:21864"/>
        <dbReference type="ChEBI" id="CHEBI:15377"/>
        <dbReference type="ChEBI" id="CHEBI:15378"/>
        <dbReference type="ChEBI" id="CHEBI:57925"/>
        <dbReference type="ChEBI" id="CHEBI:58896"/>
        <dbReference type="ChEBI" id="CHEBI:71261"/>
        <dbReference type="EC" id="3.1.2.6"/>
    </reaction>
</comment>
<organism evidence="9 10">
    <name type="scientific">Chitinimonas taiwanensis DSM 18899</name>
    <dbReference type="NCBI Taxonomy" id="1121279"/>
    <lineage>
        <taxon>Bacteria</taxon>
        <taxon>Pseudomonadati</taxon>
        <taxon>Pseudomonadota</taxon>
        <taxon>Betaproteobacteria</taxon>
        <taxon>Neisseriales</taxon>
        <taxon>Chitinibacteraceae</taxon>
        <taxon>Chitinimonas</taxon>
    </lineage>
</organism>
<comment type="function">
    <text evidence="7">Thiolesterase that catalyzes the hydrolysis of S-D-lactoyl-glutathione to form glutathione and D-lactic acid.</text>
</comment>
<dbReference type="InterPro" id="IPR001279">
    <property type="entry name" value="Metallo-B-lactamas"/>
</dbReference>
<dbReference type="OrthoDB" id="9802248at2"/>
<evidence type="ECO:0000256" key="7">
    <source>
        <dbReference type="HAMAP-Rule" id="MF_01374"/>
    </source>
</evidence>
<dbReference type="Pfam" id="PF00753">
    <property type="entry name" value="Lactamase_B"/>
    <property type="match status" value="1"/>
</dbReference>
<feature type="binding site" evidence="7">
    <location>
        <position position="126"/>
    </location>
    <ligand>
        <name>Zn(2+)</name>
        <dbReference type="ChEBI" id="CHEBI:29105"/>
        <label>2</label>
    </ligand>
</feature>
<dbReference type="InterPro" id="IPR036866">
    <property type="entry name" value="RibonucZ/Hydroxyglut_hydro"/>
</dbReference>
<gene>
    <name evidence="7" type="primary">gloB</name>
    <name evidence="9" type="ORF">SAMN02745887_01217</name>
</gene>
<feature type="binding site" evidence="7">
    <location>
        <position position="55"/>
    </location>
    <ligand>
        <name>Zn(2+)</name>
        <dbReference type="ChEBI" id="CHEBI:29105"/>
        <label>1</label>
    </ligand>
</feature>
<evidence type="ECO:0000313" key="9">
    <source>
        <dbReference type="EMBL" id="SFZ74340.1"/>
    </source>
</evidence>
<keyword evidence="5 7" id="KW-0378">Hydrolase</keyword>
<accession>A0A1K2HC01</accession>
<evidence type="ECO:0000256" key="5">
    <source>
        <dbReference type="ARBA" id="ARBA00022801"/>
    </source>
</evidence>
<feature type="binding site" evidence="7">
    <location>
        <position position="109"/>
    </location>
    <ligand>
        <name>Zn(2+)</name>
        <dbReference type="ChEBI" id="CHEBI:29105"/>
        <label>1</label>
    </ligand>
</feature>
<comment type="subunit">
    <text evidence="7">Monomer.</text>
</comment>
<dbReference type="AlphaFoldDB" id="A0A1K2HC01"/>
<dbReference type="CDD" id="cd07723">
    <property type="entry name" value="hydroxyacylglutathione_hydrolase_MBL-fold"/>
    <property type="match status" value="1"/>
</dbReference>
<evidence type="ECO:0000256" key="4">
    <source>
        <dbReference type="ARBA" id="ARBA00022723"/>
    </source>
</evidence>
<comment type="cofactor">
    <cofactor evidence="7">
        <name>Zn(2+)</name>
        <dbReference type="ChEBI" id="CHEBI:29105"/>
    </cofactor>
    <text evidence="7">Binds 2 Zn(2+) ions per subunit.</text>
</comment>
<dbReference type="SMART" id="SM00849">
    <property type="entry name" value="Lactamase_B"/>
    <property type="match status" value="1"/>
</dbReference>
<dbReference type="EC" id="3.1.2.6" evidence="7"/>
<dbReference type="Proteomes" id="UP000186513">
    <property type="component" value="Unassembled WGS sequence"/>
</dbReference>
<feature type="domain" description="Metallo-beta-lactamase" evidence="8">
    <location>
        <begin position="12"/>
        <end position="164"/>
    </location>
</feature>
<dbReference type="UniPathway" id="UPA00619">
    <property type="reaction ID" value="UER00676"/>
</dbReference>
<dbReference type="GO" id="GO:0046872">
    <property type="term" value="F:metal ion binding"/>
    <property type="evidence" value="ECO:0007669"/>
    <property type="project" value="UniProtKB-KW"/>
</dbReference>
<dbReference type="InterPro" id="IPR050110">
    <property type="entry name" value="Glyoxalase_II_hydrolase"/>
</dbReference>
<evidence type="ECO:0000313" key="10">
    <source>
        <dbReference type="Proteomes" id="UP000186513"/>
    </source>
</evidence>
<feature type="binding site" evidence="7">
    <location>
        <position position="57"/>
    </location>
    <ligand>
        <name>Zn(2+)</name>
        <dbReference type="ChEBI" id="CHEBI:29105"/>
        <label>2</label>
    </ligand>
</feature>
<dbReference type="RefSeq" id="WP_072427750.1">
    <property type="nucleotide sequence ID" value="NZ_FPKR01000004.1"/>
</dbReference>
<dbReference type="InterPro" id="IPR032282">
    <property type="entry name" value="HAGH_C"/>
</dbReference>
<feature type="binding site" evidence="7">
    <location>
        <position position="164"/>
    </location>
    <ligand>
        <name>Zn(2+)</name>
        <dbReference type="ChEBI" id="CHEBI:29105"/>
        <label>2</label>
    </ligand>
</feature>
<evidence type="ECO:0000256" key="2">
    <source>
        <dbReference type="ARBA" id="ARBA00004963"/>
    </source>
</evidence>
<dbReference type="STRING" id="1121279.SAMN02745887_01217"/>
<dbReference type="PIRSF" id="PIRSF005457">
    <property type="entry name" value="Glx"/>
    <property type="match status" value="1"/>
</dbReference>
<dbReference type="InterPro" id="IPR017782">
    <property type="entry name" value="Hydroxyacylglutathione_Hdrlase"/>
</dbReference>
<feature type="binding site" evidence="7">
    <location>
        <position position="58"/>
    </location>
    <ligand>
        <name>Zn(2+)</name>
        <dbReference type="ChEBI" id="CHEBI:29105"/>
        <label>2</label>
    </ligand>
</feature>
<dbReference type="EMBL" id="FPKR01000004">
    <property type="protein sequence ID" value="SFZ74340.1"/>
    <property type="molecule type" value="Genomic_DNA"/>
</dbReference>
<dbReference type="GO" id="GO:0019243">
    <property type="term" value="P:methylglyoxal catabolic process to D-lactate via S-lactoyl-glutathione"/>
    <property type="evidence" value="ECO:0007669"/>
    <property type="project" value="UniProtKB-UniRule"/>
</dbReference>
<evidence type="ECO:0000256" key="1">
    <source>
        <dbReference type="ARBA" id="ARBA00001623"/>
    </source>
</evidence>
<keyword evidence="6 7" id="KW-0862">Zinc</keyword>
<proteinExistence type="inferred from homology"/>
<dbReference type="GO" id="GO:0004416">
    <property type="term" value="F:hydroxyacylglutathione hydrolase activity"/>
    <property type="evidence" value="ECO:0007669"/>
    <property type="project" value="UniProtKB-UniRule"/>
</dbReference>
<dbReference type="PANTHER" id="PTHR43705:SF1">
    <property type="entry name" value="HYDROXYACYLGLUTATHIONE HYDROLASE GLOB"/>
    <property type="match status" value="1"/>
</dbReference>
<evidence type="ECO:0000259" key="8">
    <source>
        <dbReference type="SMART" id="SM00849"/>
    </source>
</evidence>
<dbReference type="InterPro" id="IPR035680">
    <property type="entry name" value="Clx_II_MBL"/>
</dbReference>
<evidence type="ECO:0000256" key="6">
    <source>
        <dbReference type="ARBA" id="ARBA00022833"/>
    </source>
</evidence>
<name>A0A1K2HC01_9NEIS</name>
<comment type="similarity">
    <text evidence="3 7">Belongs to the metallo-beta-lactamase superfamily. Glyoxalase II family.</text>
</comment>
<protein>
    <recommendedName>
        <fullName evidence="7">Hydroxyacylglutathione hydrolase</fullName>
        <ecNumber evidence="7">3.1.2.6</ecNumber>
    </recommendedName>
    <alternativeName>
        <fullName evidence="7">Glyoxalase II</fullName>
        <shortName evidence="7">Glx II</shortName>
    </alternativeName>
</protein>
<sequence>MPNILPVPILQDNYVWLAYQAGRAIVVDPGEAGPVQARLNELGLQLEAILITHHHHDHIGGLAELKAHYDCPVYGPAGIAGVNQPLADGETLVLAGLGSRFSVLAVPGHTLDHLAYYGEGLLFCGDTLFACGCGRLFEGSPAQMQASLARLAALPDDTLMCCTHEYTLANQRFALAAEPDNAELRQRAEADSARRVRGEPTLPSSIGLEKASNPFLRWHSPSLMAVARQHGAVDDSPVQVFAALRRWKDQFRG</sequence>
<reference evidence="9 10" key="1">
    <citation type="submission" date="2016-11" db="EMBL/GenBank/DDBJ databases">
        <authorList>
            <person name="Jaros S."/>
            <person name="Januszkiewicz K."/>
            <person name="Wedrychowicz H."/>
        </authorList>
    </citation>
    <scope>NUCLEOTIDE SEQUENCE [LARGE SCALE GENOMIC DNA]</scope>
    <source>
        <strain evidence="9 10">DSM 18899</strain>
    </source>
</reference>
<dbReference type="NCBIfam" id="TIGR03413">
    <property type="entry name" value="GSH_gloB"/>
    <property type="match status" value="1"/>
</dbReference>